<dbReference type="GO" id="GO:0016787">
    <property type="term" value="F:hydrolase activity"/>
    <property type="evidence" value="ECO:0007669"/>
    <property type="project" value="InterPro"/>
</dbReference>
<dbReference type="InterPro" id="IPR004843">
    <property type="entry name" value="Calcineurin-like_PHP"/>
</dbReference>
<evidence type="ECO:0000259" key="2">
    <source>
        <dbReference type="Pfam" id="PF00149"/>
    </source>
</evidence>
<keyword evidence="1" id="KW-0732">Signal</keyword>
<dbReference type="SUPFAM" id="SSF56300">
    <property type="entry name" value="Metallo-dependent phosphatases"/>
    <property type="match status" value="1"/>
</dbReference>
<proteinExistence type="predicted"/>
<dbReference type="Gene3D" id="3.60.21.10">
    <property type="match status" value="1"/>
</dbReference>
<name>A0A3Q8TYE1_9PSED</name>
<gene>
    <name evidence="3" type="ORF">EJA05_01660</name>
</gene>
<protein>
    <recommendedName>
        <fullName evidence="2">Calcineurin-like phosphoesterase domain-containing protein</fullName>
    </recommendedName>
</protein>
<dbReference type="Pfam" id="PF00149">
    <property type="entry name" value="Metallophos"/>
    <property type="match status" value="1"/>
</dbReference>
<feature type="signal peptide" evidence="1">
    <location>
        <begin position="1"/>
        <end position="28"/>
    </location>
</feature>
<evidence type="ECO:0000313" key="3">
    <source>
        <dbReference type="EMBL" id="AZL66522.1"/>
    </source>
</evidence>
<evidence type="ECO:0000256" key="1">
    <source>
        <dbReference type="SAM" id="SignalP"/>
    </source>
</evidence>
<reference evidence="3 4" key="1">
    <citation type="submission" date="2018-12" db="EMBL/GenBank/DDBJ databases">
        <authorList>
            <person name="Li S."/>
            <person name="Yang R."/>
            <person name="Chen G."/>
            <person name="Zou L."/>
            <person name="Zhang C."/>
            <person name="Chen Y."/>
            <person name="Liu Z."/>
            <person name="Li Y."/>
            <person name="Yan Y."/>
            <person name="Huang M."/>
            <person name="Chen T."/>
        </authorList>
    </citation>
    <scope>NUCLEOTIDE SEQUENCE [LARGE SCALE GENOMIC DNA]</scope>
    <source>
        <strain evidence="3 4">1257</strain>
    </source>
</reference>
<evidence type="ECO:0000313" key="4">
    <source>
        <dbReference type="Proteomes" id="UP000268230"/>
    </source>
</evidence>
<dbReference type="PANTHER" id="PTHR43143">
    <property type="entry name" value="METALLOPHOSPHOESTERASE, CALCINEURIN SUPERFAMILY"/>
    <property type="match status" value="1"/>
</dbReference>
<dbReference type="PANTHER" id="PTHR43143:SF1">
    <property type="entry name" value="SERINE_THREONINE-PROTEIN PHOSPHATASE CPPED1"/>
    <property type="match status" value="1"/>
</dbReference>
<dbReference type="OrthoDB" id="8055872at2"/>
<dbReference type="KEGG" id="pory:EJA05_01660"/>
<dbReference type="Proteomes" id="UP000268230">
    <property type="component" value="Chromosome"/>
</dbReference>
<sequence length="362" mass="40911">MSPTHGFSKYLFSSLALASMLAPWQAHAAVPGCDSTSTDLYQDYYQPGWNQLADYPDGRQKMIIASDPQAFRYMSQRFDEYVEEIDSAGWHKTAPVYEAIARERDVPYHVPVVVNGDITEYGHGNERSAMQAMFRKMANGVGGPLLLPGLGNHDYENNVDDCSNNGCARDAVCDHIAWVKAMDPVNDFDYRYENDTHEGSLSYSVTVGRVRIIQLNNEPTYERQWSTGGGWSMKPKRHFNITRSLEWLKGQLEDATARGEVVIVNMHISEYWVDEEQRYWEVPKLLEAHNVAAVFSGHLHSNVGKYHAGFGKVPHFKSGALNAGTYLRLTFDWNRQQLQVDVVSMDGAFDESTVIDLNRRGA</sequence>
<organism evidence="3 4">
    <name type="scientific">Pseudomonas entomophila</name>
    <dbReference type="NCBI Taxonomy" id="312306"/>
    <lineage>
        <taxon>Bacteria</taxon>
        <taxon>Pseudomonadati</taxon>
        <taxon>Pseudomonadota</taxon>
        <taxon>Gammaproteobacteria</taxon>
        <taxon>Pseudomonadales</taxon>
        <taxon>Pseudomonadaceae</taxon>
        <taxon>Pseudomonas</taxon>
    </lineage>
</organism>
<feature type="domain" description="Calcineurin-like phosphoesterase" evidence="2">
    <location>
        <begin position="66"/>
        <end position="301"/>
    </location>
</feature>
<dbReference type="InterPro" id="IPR029052">
    <property type="entry name" value="Metallo-depent_PP-like"/>
</dbReference>
<accession>A0A3Q8TYE1</accession>
<dbReference type="EMBL" id="CP034338">
    <property type="protein sequence ID" value="AZL66522.1"/>
    <property type="molecule type" value="Genomic_DNA"/>
</dbReference>
<dbReference type="InterPro" id="IPR051918">
    <property type="entry name" value="STPP_CPPED1"/>
</dbReference>
<dbReference type="AlphaFoldDB" id="A0A3Q8TYE1"/>
<feature type="chain" id="PRO_5018754077" description="Calcineurin-like phosphoesterase domain-containing protein" evidence="1">
    <location>
        <begin position="29"/>
        <end position="362"/>
    </location>
</feature>